<sequence length="143" mass="17030">MWFRCLASLPWENISSRLKRPGKDIAWIWSAIMTQQALSVDETTCSTSATFKEEATIWTHRLNRMSEIFEKWIDVQRQWVYFEAIFSGNTDIKHRLPNASNQFNMIHTKYLGLMKHVSKSPYIVDELTMFYTQRKTLNKEKFL</sequence>
<feature type="domain" description="Dynein heavy chain linker" evidence="1">
    <location>
        <begin position="40"/>
        <end position="125"/>
    </location>
</feature>
<dbReference type="Gene3D" id="1.20.140.100">
    <property type="entry name" value="Dynein heavy chain, N-terminal domain 2"/>
    <property type="match status" value="1"/>
</dbReference>
<dbReference type="EMBL" id="DS178282">
    <property type="protein sequence ID" value="EHS63264.1"/>
    <property type="molecule type" value="Genomic_DNA"/>
</dbReference>
<dbReference type="GO" id="GO:0007018">
    <property type="term" value="P:microtubule-based movement"/>
    <property type="evidence" value="ECO:0007669"/>
    <property type="project" value="InterPro"/>
</dbReference>
<dbReference type="Proteomes" id="UP000008783">
    <property type="component" value="Unassembled WGS sequence"/>
</dbReference>
<evidence type="ECO:0000313" key="2">
    <source>
        <dbReference type="EMBL" id="EHS63264.1"/>
    </source>
</evidence>
<dbReference type="STRING" id="418459.H6QRI0"/>
<reference evidence="3" key="1">
    <citation type="journal article" date="2011" name="Proc. Natl. Acad. Sci. U.S.A.">
        <title>Obligate biotrophy features unraveled by the genomic analysis of rust fungi.</title>
        <authorList>
            <person name="Duplessis S."/>
            <person name="Cuomo C.A."/>
            <person name="Lin Y.-C."/>
            <person name="Aerts A."/>
            <person name="Tisserant E."/>
            <person name="Veneault-Fourrey C."/>
            <person name="Joly D.L."/>
            <person name="Hacquard S."/>
            <person name="Amselem J."/>
            <person name="Cantarel B.L."/>
            <person name="Chiu R."/>
            <person name="Coutinho P.M."/>
            <person name="Feau N."/>
            <person name="Field M."/>
            <person name="Frey P."/>
            <person name="Gelhaye E."/>
            <person name="Goldberg J."/>
            <person name="Grabherr M.G."/>
            <person name="Kodira C.D."/>
            <person name="Kohler A."/>
            <person name="Kuees U."/>
            <person name="Lindquist E.A."/>
            <person name="Lucas S.M."/>
            <person name="Mago R."/>
            <person name="Mauceli E."/>
            <person name="Morin E."/>
            <person name="Murat C."/>
            <person name="Pangilinan J.L."/>
            <person name="Park R."/>
            <person name="Pearson M."/>
            <person name="Quesneville H."/>
            <person name="Rouhier N."/>
            <person name="Sakthikumar S."/>
            <person name="Salamov A.A."/>
            <person name="Schmutz J."/>
            <person name="Selles B."/>
            <person name="Shapiro H."/>
            <person name="Tanguay P."/>
            <person name="Tuskan G.A."/>
            <person name="Henrissat B."/>
            <person name="Van de Peer Y."/>
            <person name="Rouze P."/>
            <person name="Ellis J.G."/>
            <person name="Dodds P.N."/>
            <person name="Schein J.E."/>
            <person name="Zhong S."/>
            <person name="Hamelin R.C."/>
            <person name="Grigoriev I.V."/>
            <person name="Szabo L.J."/>
            <person name="Martin F."/>
        </authorList>
    </citation>
    <scope>NUCLEOTIDE SEQUENCE [LARGE SCALE GENOMIC DNA]</scope>
    <source>
        <strain evidence="3">CRL 75-36-700-3 / race SCCL</strain>
    </source>
</reference>
<dbReference type="GO" id="GO:0051959">
    <property type="term" value="F:dynein light intermediate chain binding"/>
    <property type="evidence" value="ECO:0007669"/>
    <property type="project" value="InterPro"/>
</dbReference>
<dbReference type="HOGENOM" id="CLU_1807167_0_0_1"/>
<dbReference type="GO" id="GO:0030286">
    <property type="term" value="C:dynein complex"/>
    <property type="evidence" value="ECO:0007669"/>
    <property type="project" value="InterPro"/>
</dbReference>
<dbReference type="eggNOG" id="KOG3595">
    <property type="taxonomic scope" value="Eukaryota"/>
</dbReference>
<name>H6QRI0_PUCGT</name>
<dbReference type="OrthoDB" id="2505997at2759"/>
<accession>H6QRI0</accession>
<dbReference type="InterPro" id="IPR026983">
    <property type="entry name" value="DHC"/>
</dbReference>
<evidence type="ECO:0000259" key="1">
    <source>
        <dbReference type="Pfam" id="PF08393"/>
    </source>
</evidence>
<dbReference type="AlphaFoldDB" id="H6QRI0"/>
<dbReference type="VEuPathDB" id="FungiDB:PGTG_21459"/>
<dbReference type="InterPro" id="IPR013602">
    <property type="entry name" value="Dynein_heavy_linker"/>
</dbReference>
<dbReference type="KEGG" id="pgr:PGTG_21459"/>
<dbReference type="GO" id="GO:0045505">
    <property type="term" value="F:dynein intermediate chain binding"/>
    <property type="evidence" value="ECO:0007669"/>
    <property type="project" value="InterPro"/>
</dbReference>
<dbReference type="GeneID" id="13540639"/>
<dbReference type="Pfam" id="PF08393">
    <property type="entry name" value="DHC_N2"/>
    <property type="match status" value="1"/>
</dbReference>
<organism evidence="2 3">
    <name type="scientific">Puccinia graminis f. sp. tritici (strain CRL 75-36-700-3 / race SCCL)</name>
    <name type="common">Black stem rust fungus</name>
    <dbReference type="NCBI Taxonomy" id="418459"/>
    <lineage>
        <taxon>Eukaryota</taxon>
        <taxon>Fungi</taxon>
        <taxon>Dikarya</taxon>
        <taxon>Basidiomycota</taxon>
        <taxon>Pucciniomycotina</taxon>
        <taxon>Pucciniomycetes</taxon>
        <taxon>Pucciniales</taxon>
        <taxon>Pucciniaceae</taxon>
        <taxon>Puccinia</taxon>
    </lineage>
</organism>
<proteinExistence type="predicted"/>
<dbReference type="InParanoid" id="H6QRI0"/>
<gene>
    <name evidence="2" type="ORF">PGTG_21459</name>
</gene>
<dbReference type="PANTHER" id="PTHR10676:SF314">
    <property type="entry name" value="CYTOPLASMIC DYNEIN 1 HEAVY CHAIN 1"/>
    <property type="match status" value="1"/>
</dbReference>
<evidence type="ECO:0000313" key="3">
    <source>
        <dbReference type="Proteomes" id="UP000008783"/>
    </source>
</evidence>
<protein>
    <submittedName>
        <fullName evidence="2">Dynein heavy chain 1, cytosolic</fullName>
    </submittedName>
</protein>
<dbReference type="InterPro" id="IPR042222">
    <property type="entry name" value="Dynein_2_N"/>
</dbReference>
<dbReference type="RefSeq" id="XP_003889908.1">
    <property type="nucleotide sequence ID" value="XM_003889859.1"/>
</dbReference>
<dbReference type="PANTHER" id="PTHR10676">
    <property type="entry name" value="DYNEIN HEAVY CHAIN FAMILY PROTEIN"/>
    <property type="match status" value="1"/>
</dbReference>
<keyword evidence="3" id="KW-1185">Reference proteome</keyword>